<organism evidence="1">
    <name type="scientific">Culex pipiens</name>
    <name type="common">House mosquito</name>
    <dbReference type="NCBI Taxonomy" id="7175"/>
    <lineage>
        <taxon>Eukaryota</taxon>
        <taxon>Metazoa</taxon>
        <taxon>Ecdysozoa</taxon>
        <taxon>Arthropoda</taxon>
        <taxon>Hexapoda</taxon>
        <taxon>Insecta</taxon>
        <taxon>Pterygota</taxon>
        <taxon>Neoptera</taxon>
        <taxon>Endopterygota</taxon>
        <taxon>Diptera</taxon>
        <taxon>Nematocera</taxon>
        <taxon>Culicoidea</taxon>
        <taxon>Culicidae</taxon>
        <taxon>Culicinae</taxon>
        <taxon>Culicini</taxon>
        <taxon>Culex</taxon>
        <taxon>Culex</taxon>
    </lineage>
</organism>
<protein>
    <submittedName>
        <fullName evidence="1">(northern house mosquito) hypothetical protein</fullName>
    </submittedName>
</protein>
<accession>A0A8D8FN57</accession>
<name>A0A8D8FN57_CULPI</name>
<reference evidence="1" key="1">
    <citation type="submission" date="2021-05" db="EMBL/GenBank/DDBJ databases">
        <authorList>
            <person name="Alioto T."/>
            <person name="Alioto T."/>
            <person name="Gomez Garrido J."/>
        </authorList>
    </citation>
    <scope>NUCLEOTIDE SEQUENCE</scope>
</reference>
<proteinExistence type="predicted"/>
<sequence length="210" mass="23745">MLLVLFCSKYHSLLLRTHTTQTPRTFPQSSPWRIVAHKDLPTSGKRRIHHTQLQLTKALGALQQLPLEPFATEHHPNRLRSCTGKSSSIFDGPSWHRTSQYRGYSENNLNGVLLRRGGISENHHIPSPFGSLDFRFQVFNVAGHLAIHGLRSVQRAFDRALVLGQPGYVLPQLIQLFGQKALELLHFGNRFHDGGHFCSELTRQVCCLVA</sequence>
<evidence type="ECO:0000313" key="1">
    <source>
        <dbReference type="EMBL" id="CAG6478932.1"/>
    </source>
</evidence>
<dbReference type="AlphaFoldDB" id="A0A8D8FN57"/>
<dbReference type="EMBL" id="HBUE01084157">
    <property type="protein sequence ID" value="CAG6478932.1"/>
    <property type="molecule type" value="Transcribed_RNA"/>
</dbReference>